<dbReference type="PROSITE" id="PS51186">
    <property type="entry name" value="GNAT"/>
    <property type="match status" value="1"/>
</dbReference>
<dbReference type="PANTHER" id="PTHR43072">
    <property type="entry name" value="N-ACETYLTRANSFERASE"/>
    <property type="match status" value="1"/>
</dbReference>
<dbReference type="SUPFAM" id="SSF55729">
    <property type="entry name" value="Acyl-CoA N-acyltransferases (Nat)"/>
    <property type="match status" value="1"/>
</dbReference>
<dbReference type="Gene3D" id="3.40.630.30">
    <property type="match status" value="1"/>
</dbReference>
<feature type="region of interest" description="Disordered" evidence="1">
    <location>
        <begin position="1"/>
        <end position="20"/>
    </location>
</feature>
<dbReference type="PANTHER" id="PTHR43072:SF8">
    <property type="entry name" value="ACYLTRANSFERASE FABY-RELATED"/>
    <property type="match status" value="1"/>
</dbReference>
<dbReference type="InterPro" id="IPR000182">
    <property type="entry name" value="GNAT_dom"/>
</dbReference>
<comment type="caution">
    <text evidence="3">The sequence shown here is derived from an EMBL/GenBank/DDBJ whole genome shotgun (WGS) entry which is preliminary data.</text>
</comment>
<feature type="domain" description="N-acetyltransferase" evidence="2">
    <location>
        <begin position="27"/>
        <end position="190"/>
    </location>
</feature>
<organism evidence="3 4">
    <name type="scientific">Litchfieldella rifensis</name>
    <dbReference type="NCBI Taxonomy" id="762643"/>
    <lineage>
        <taxon>Bacteria</taxon>
        <taxon>Pseudomonadati</taxon>
        <taxon>Pseudomonadota</taxon>
        <taxon>Gammaproteobacteria</taxon>
        <taxon>Oceanospirillales</taxon>
        <taxon>Halomonadaceae</taxon>
        <taxon>Litchfieldella</taxon>
    </lineage>
</organism>
<protein>
    <submittedName>
        <fullName evidence="3">GNAT family N-acetyltransferase</fullName>
        <ecNumber evidence="3">2.3.-.-</ecNumber>
    </submittedName>
</protein>
<gene>
    <name evidence="3" type="ORF">ACFOEV_00695</name>
</gene>
<dbReference type="Proteomes" id="UP001595579">
    <property type="component" value="Unassembled WGS sequence"/>
</dbReference>
<dbReference type="InterPro" id="IPR016181">
    <property type="entry name" value="Acyl_CoA_acyltransferase"/>
</dbReference>
<dbReference type="CDD" id="cd04301">
    <property type="entry name" value="NAT_SF"/>
    <property type="match status" value="1"/>
</dbReference>
<evidence type="ECO:0000313" key="4">
    <source>
        <dbReference type="Proteomes" id="UP001595579"/>
    </source>
</evidence>
<keyword evidence="3" id="KW-0012">Acyltransferase</keyword>
<name>A0ABV7LI40_9GAMM</name>
<accession>A0ABV7LI40</accession>
<evidence type="ECO:0000259" key="2">
    <source>
        <dbReference type="PROSITE" id="PS51186"/>
    </source>
</evidence>
<sequence>MAVKHDIPTSKGLIEASASETDRGNTWSLRDARDADMPGIQALYTHHVLHGTASFEEVPPTLDEMRSRREAVLAAGLPYLVAARQEHILGFSYATPYRPRPAYRHTVEDSVYIAEGMGGRGIGKALLEVLIARCEQGSWRQMLAVIGDSNNVGSIALHRKCGFEPIGTFKSVGFKFGGWLDTVLMQRALGAGGETLPESQEK</sequence>
<keyword evidence="4" id="KW-1185">Reference proteome</keyword>
<dbReference type="EMBL" id="JBHRUG010000002">
    <property type="protein sequence ID" value="MFC3282123.1"/>
    <property type="molecule type" value="Genomic_DNA"/>
</dbReference>
<dbReference type="Pfam" id="PF13420">
    <property type="entry name" value="Acetyltransf_4"/>
    <property type="match status" value="1"/>
</dbReference>
<keyword evidence="3" id="KW-0808">Transferase</keyword>
<reference evidence="4" key="1">
    <citation type="journal article" date="2019" name="Int. J. Syst. Evol. Microbiol.">
        <title>The Global Catalogue of Microorganisms (GCM) 10K type strain sequencing project: providing services to taxonomists for standard genome sequencing and annotation.</title>
        <authorList>
            <consortium name="The Broad Institute Genomics Platform"/>
            <consortium name="The Broad Institute Genome Sequencing Center for Infectious Disease"/>
            <person name="Wu L."/>
            <person name="Ma J."/>
        </authorList>
    </citation>
    <scope>NUCLEOTIDE SEQUENCE [LARGE SCALE GENOMIC DNA]</scope>
    <source>
        <strain evidence="4">CECT 7698</strain>
    </source>
</reference>
<proteinExistence type="predicted"/>
<evidence type="ECO:0000313" key="3">
    <source>
        <dbReference type="EMBL" id="MFC3282123.1"/>
    </source>
</evidence>
<dbReference type="EC" id="2.3.-.-" evidence="3"/>
<dbReference type="GO" id="GO:0016746">
    <property type="term" value="F:acyltransferase activity"/>
    <property type="evidence" value="ECO:0007669"/>
    <property type="project" value="UniProtKB-KW"/>
</dbReference>
<dbReference type="RefSeq" id="WP_386770573.1">
    <property type="nucleotide sequence ID" value="NZ_JBHRUG010000002.1"/>
</dbReference>
<evidence type="ECO:0000256" key="1">
    <source>
        <dbReference type="SAM" id="MobiDB-lite"/>
    </source>
</evidence>